<gene>
    <name evidence="1" type="ORF">SAMN05421541_11888</name>
</gene>
<proteinExistence type="predicted"/>
<name>A0A1I2KXT4_9ACTN</name>
<dbReference type="Pfam" id="PF15595">
    <property type="entry name" value="Imm51"/>
    <property type="match status" value="1"/>
</dbReference>
<accession>A0A1I2KXT4</accession>
<dbReference type="OrthoDB" id="8657476at2"/>
<evidence type="ECO:0000313" key="1">
    <source>
        <dbReference type="EMBL" id="SFF69716.1"/>
    </source>
</evidence>
<protein>
    <submittedName>
        <fullName evidence="1">Immunity protein 51</fullName>
    </submittedName>
</protein>
<dbReference type="InterPro" id="IPR028956">
    <property type="entry name" value="Imm51"/>
</dbReference>
<organism evidence="1 2">
    <name type="scientific">Actinoplanes philippinensis</name>
    <dbReference type="NCBI Taxonomy" id="35752"/>
    <lineage>
        <taxon>Bacteria</taxon>
        <taxon>Bacillati</taxon>
        <taxon>Actinomycetota</taxon>
        <taxon>Actinomycetes</taxon>
        <taxon>Micromonosporales</taxon>
        <taxon>Micromonosporaceae</taxon>
        <taxon>Actinoplanes</taxon>
    </lineage>
</organism>
<dbReference type="EMBL" id="FONV01000018">
    <property type="protein sequence ID" value="SFF69716.1"/>
    <property type="molecule type" value="Genomic_DNA"/>
</dbReference>
<reference evidence="1 2" key="1">
    <citation type="submission" date="2016-10" db="EMBL/GenBank/DDBJ databases">
        <authorList>
            <person name="de Groot N.N."/>
        </authorList>
    </citation>
    <scope>NUCLEOTIDE SEQUENCE [LARGE SCALE GENOMIC DNA]</scope>
    <source>
        <strain evidence="1 2">DSM 43019</strain>
    </source>
</reference>
<sequence>MDPIEIEPTESGGYSLWLEAGTTDVDGLIRELGHEANSYFWEGVAELLVASEAPGLAGRFSPDPEGGAFCAYSDDLAVLQDLAVRLHKVATEESRLRQLVDLAAATGFEFDD</sequence>
<dbReference type="RefSeq" id="WP_093620901.1">
    <property type="nucleotide sequence ID" value="NZ_BOMT01000090.1"/>
</dbReference>
<dbReference type="Proteomes" id="UP000199645">
    <property type="component" value="Unassembled WGS sequence"/>
</dbReference>
<evidence type="ECO:0000313" key="2">
    <source>
        <dbReference type="Proteomes" id="UP000199645"/>
    </source>
</evidence>
<keyword evidence="2" id="KW-1185">Reference proteome</keyword>
<dbReference type="AlphaFoldDB" id="A0A1I2KXT4"/>